<keyword evidence="2" id="KW-1185">Reference proteome</keyword>
<proteinExistence type="predicted"/>
<dbReference type="RefSeq" id="XP_001580348.1">
    <property type="nucleotide sequence ID" value="XM_001580298.1"/>
</dbReference>
<organism evidence="1 2">
    <name type="scientific">Trichomonas vaginalis (strain ATCC PRA-98 / G3)</name>
    <dbReference type="NCBI Taxonomy" id="412133"/>
    <lineage>
        <taxon>Eukaryota</taxon>
        <taxon>Metamonada</taxon>
        <taxon>Parabasalia</taxon>
        <taxon>Trichomonadida</taxon>
        <taxon>Trichomonadidae</taxon>
        <taxon>Trichomonas</taxon>
    </lineage>
</organism>
<dbReference type="Proteomes" id="UP000001542">
    <property type="component" value="Unassembled WGS sequence"/>
</dbReference>
<dbReference type="VEuPathDB" id="TrichDB:TVAGG3_0291000"/>
<protein>
    <submittedName>
        <fullName evidence="1">Uncharacterized protein</fullName>
    </submittedName>
</protein>
<dbReference type="SUPFAM" id="SSF48371">
    <property type="entry name" value="ARM repeat"/>
    <property type="match status" value="1"/>
</dbReference>
<accession>A2DJZ8</accession>
<reference evidence="1" key="1">
    <citation type="submission" date="2006-10" db="EMBL/GenBank/DDBJ databases">
        <authorList>
            <person name="Amadeo P."/>
            <person name="Zhao Q."/>
            <person name="Wortman J."/>
            <person name="Fraser-Liggett C."/>
            <person name="Carlton J."/>
        </authorList>
    </citation>
    <scope>NUCLEOTIDE SEQUENCE</scope>
    <source>
        <strain evidence="1">G3</strain>
    </source>
</reference>
<dbReference type="AlphaFoldDB" id="A2DJZ8"/>
<dbReference type="VEuPathDB" id="TrichDB:TVAG_452770"/>
<dbReference type="InterPro" id="IPR016024">
    <property type="entry name" value="ARM-type_fold"/>
</dbReference>
<evidence type="ECO:0000313" key="2">
    <source>
        <dbReference type="Proteomes" id="UP000001542"/>
    </source>
</evidence>
<evidence type="ECO:0000313" key="1">
    <source>
        <dbReference type="EMBL" id="EAY19362.1"/>
    </source>
</evidence>
<gene>
    <name evidence="1" type="ORF">TVAG_452770</name>
</gene>
<name>A2DJZ8_TRIV3</name>
<dbReference type="InParanoid" id="A2DJZ8"/>
<dbReference type="KEGG" id="tva:5464888"/>
<reference evidence="1" key="2">
    <citation type="journal article" date="2007" name="Science">
        <title>Draft genome sequence of the sexually transmitted pathogen Trichomonas vaginalis.</title>
        <authorList>
            <person name="Carlton J.M."/>
            <person name="Hirt R.P."/>
            <person name="Silva J.C."/>
            <person name="Delcher A.L."/>
            <person name="Schatz M."/>
            <person name="Zhao Q."/>
            <person name="Wortman J.R."/>
            <person name="Bidwell S.L."/>
            <person name="Alsmark U.C.M."/>
            <person name="Besteiro S."/>
            <person name="Sicheritz-Ponten T."/>
            <person name="Noel C.J."/>
            <person name="Dacks J.B."/>
            <person name="Foster P.G."/>
            <person name="Simillion C."/>
            <person name="Van de Peer Y."/>
            <person name="Miranda-Saavedra D."/>
            <person name="Barton G.J."/>
            <person name="Westrop G.D."/>
            <person name="Mueller S."/>
            <person name="Dessi D."/>
            <person name="Fiori P.L."/>
            <person name="Ren Q."/>
            <person name="Paulsen I."/>
            <person name="Zhang H."/>
            <person name="Bastida-Corcuera F.D."/>
            <person name="Simoes-Barbosa A."/>
            <person name="Brown M.T."/>
            <person name="Hayes R.D."/>
            <person name="Mukherjee M."/>
            <person name="Okumura C.Y."/>
            <person name="Schneider R."/>
            <person name="Smith A.J."/>
            <person name="Vanacova S."/>
            <person name="Villalvazo M."/>
            <person name="Haas B.J."/>
            <person name="Pertea M."/>
            <person name="Feldblyum T.V."/>
            <person name="Utterback T.R."/>
            <person name="Shu C.L."/>
            <person name="Osoegawa K."/>
            <person name="de Jong P.J."/>
            <person name="Hrdy I."/>
            <person name="Horvathova L."/>
            <person name="Zubacova Z."/>
            <person name="Dolezal P."/>
            <person name="Malik S.B."/>
            <person name="Logsdon J.M. Jr."/>
            <person name="Henze K."/>
            <person name="Gupta A."/>
            <person name="Wang C.C."/>
            <person name="Dunne R.L."/>
            <person name="Upcroft J.A."/>
            <person name="Upcroft P."/>
            <person name="White O."/>
            <person name="Salzberg S.L."/>
            <person name="Tang P."/>
            <person name="Chiu C.-H."/>
            <person name="Lee Y.-S."/>
            <person name="Embley T.M."/>
            <person name="Coombs G.H."/>
            <person name="Mottram J.C."/>
            <person name="Tachezy J."/>
            <person name="Fraser-Liggett C.M."/>
            <person name="Johnson P.J."/>
        </authorList>
    </citation>
    <scope>NUCLEOTIDE SEQUENCE [LARGE SCALE GENOMIC DNA]</scope>
    <source>
        <strain evidence="1">G3</strain>
    </source>
</reference>
<dbReference type="EMBL" id="DS113209">
    <property type="protein sequence ID" value="EAY19362.1"/>
    <property type="molecule type" value="Genomic_DNA"/>
</dbReference>
<sequence length="289" mass="33388">MTFSHIYFTKFNIKPTEQSLISFAAVLNTIGANYDITEYFTDKITDFLSILLSILNNFPNLLMILNDTSELSPFYEQILDLLDNKSEEITLIAMKILNLVYSYDKTNNVSNREFSMNVYCYINLESIYSRISPTNIDLSILAIQILKHCIILNPSMLQDISDDFLVSIQTIFLEASYEIKRPLILLINRMIMLTDRLWNLISDDFIVAMIDIIDNSSSNVITALNIITVLIIKYMQHGKRREIVIKLIEFELEQAIDSLLETNPDVRTESIAEHLSSLLNPEEEEFEDE</sequence>